<sequence>MPDWKSIIEAFFENSDPTNEFRHLANPGASAEAIEAAEKQLGISLPEELRDFYLCFNGVGMAGEDESDEPRFIRPVEMLPAFINESRSSFAGTHSELASRFLPFIDWDNGDATGYLLQQDGTLFPGLVTFEHETYHYDATQDAEEFMTPGPDSLADFLSGGE</sequence>
<dbReference type="Proteomes" id="UP000237819">
    <property type="component" value="Unassembled WGS sequence"/>
</dbReference>
<evidence type="ECO:0000313" key="3">
    <source>
        <dbReference type="Proteomes" id="UP000237819"/>
    </source>
</evidence>
<protein>
    <recommendedName>
        <fullName evidence="1">Knr4/Smi1-like domain-containing protein</fullName>
    </recommendedName>
</protein>
<dbReference type="AlphaFoldDB" id="A0A2S8GRB8"/>
<gene>
    <name evidence="2" type="ORF">C5Y93_05620</name>
</gene>
<dbReference type="InterPro" id="IPR037883">
    <property type="entry name" value="Knr4/Smi1-like_sf"/>
</dbReference>
<accession>A0A2S8GRB8</accession>
<evidence type="ECO:0000313" key="2">
    <source>
        <dbReference type="EMBL" id="PQO46977.1"/>
    </source>
</evidence>
<dbReference type="Gene3D" id="3.40.1580.10">
    <property type="entry name" value="SMI1/KNR4-like"/>
    <property type="match status" value="1"/>
</dbReference>
<dbReference type="SMART" id="SM00860">
    <property type="entry name" value="SMI1_KNR4"/>
    <property type="match status" value="1"/>
</dbReference>
<evidence type="ECO:0000259" key="1">
    <source>
        <dbReference type="SMART" id="SM00860"/>
    </source>
</evidence>
<dbReference type="OrthoDB" id="275951at2"/>
<dbReference type="RefSeq" id="WP_105334427.1">
    <property type="nucleotide sequence ID" value="NZ_PUHZ01000006.1"/>
</dbReference>
<name>A0A2S8GRB8_9BACT</name>
<feature type="domain" description="Knr4/Smi1-like" evidence="1">
    <location>
        <begin position="28"/>
        <end position="160"/>
    </location>
</feature>
<dbReference type="Pfam" id="PF09346">
    <property type="entry name" value="SMI1_KNR4"/>
    <property type="match status" value="1"/>
</dbReference>
<dbReference type="EMBL" id="PUHZ01000006">
    <property type="protein sequence ID" value="PQO46977.1"/>
    <property type="molecule type" value="Genomic_DNA"/>
</dbReference>
<proteinExistence type="predicted"/>
<organism evidence="2 3">
    <name type="scientific">Blastopirellula marina</name>
    <dbReference type="NCBI Taxonomy" id="124"/>
    <lineage>
        <taxon>Bacteria</taxon>
        <taxon>Pseudomonadati</taxon>
        <taxon>Planctomycetota</taxon>
        <taxon>Planctomycetia</taxon>
        <taxon>Pirellulales</taxon>
        <taxon>Pirellulaceae</taxon>
        <taxon>Blastopirellula</taxon>
    </lineage>
</organism>
<dbReference type="SUPFAM" id="SSF160631">
    <property type="entry name" value="SMI1/KNR4-like"/>
    <property type="match status" value="1"/>
</dbReference>
<comment type="caution">
    <text evidence="2">The sequence shown here is derived from an EMBL/GenBank/DDBJ whole genome shotgun (WGS) entry which is preliminary data.</text>
</comment>
<dbReference type="InterPro" id="IPR018958">
    <property type="entry name" value="Knr4/Smi1-like_dom"/>
</dbReference>
<reference evidence="2 3" key="1">
    <citation type="submission" date="2018-02" db="EMBL/GenBank/DDBJ databases">
        <title>Comparative genomes isolates from brazilian mangrove.</title>
        <authorList>
            <person name="Araujo J.E."/>
            <person name="Taketani R.G."/>
            <person name="Silva M.C.P."/>
            <person name="Loureco M.V."/>
            <person name="Andreote F.D."/>
        </authorList>
    </citation>
    <scope>NUCLEOTIDE SEQUENCE [LARGE SCALE GENOMIC DNA]</scope>
    <source>
        <strain evidence="2 3">Nap-Phe MGV</strain>
    </source>
</reference>